<evidence type="ECO:0000256" key="7">
    <source>
        <dbReference type="ARBA" id="ARBA00022795"/>
    </source>
</evidence>
<reference evidence="13" key="1">
    <citation type="journal article" date="2019" name="Int. J. Syst. Evol. Microbiol.">
        <title>The Global Catalogue of Microorganisms (GCM) 10K type strain sequencing project: providing services to taxonomists for standard genome sequencing and annotation.</title>
        <authorList>
            <consortium name="The Broad Institute Genomics Platform"/>
            <consortium name="The Broad Institute Genome Sequencing Center for Infectious Disease"/>
            <person name="Wu L."/>
            <person name="Ma J."/>
        </authorList>
    </citation>
    <scope>NUCLEOTIDE SEQUENCE [LARGE SCALE GENOMIC DNA]</scope>
    <source>
        <strain evidence="13">JCM 17110</strain>
    </source>
</reference>
<dbReference type="PANTHER" id="PTHR34982:SF1">
    <property type="entry name" value="FLAGELLAR ASSEMBLY PROTEIN FLIH"/>
    <property type="match status" value="1"/>
</dbReference>
<evidence type="ECO:0000256" key="4">
    <source>
        <dbReference type="ARBA" id="ARBA00016507"/>
    </source>
</evidence>
<organism evidence="12 13">
    <name type="scientific">Zobellella aerophila</name>
    <dbReference type="NCBI Taxonomy" id="870480"/>
    <lineage>
        <taxon>Bacteria</taxon>
        <taxon>Pseudomonadati</taxon>
        <taxon>Pseudomonadota</taxon>
        <taxon>Gammaproteobacteria</taxon>
        <taxon>Aeromonadales</taxon>
        <taxon>Aeromonadaceae</taxon>
        <taxon>Zobellella</taxon>
    </lineage>
</organism>
<gene>
    <name evidence="12" type="ORF">GCM10022394_20030</name>
</gene>
<evidence type="ECO:0000256" key="6">
    <source>
        <dbReference type="ARBA" id="ARBA00022490"/>
    </source>
</evidence>
<dbReference type="Pfam" id="PF02108">
    <property type="entry name" value="FliH"/>
    <property type="match status" value="1"/>
</dbReference>
<evidence type="ECO:0000313" key="13">
    <source>
        <dbReference type="Proteomes" id="UP001500795"/>
    </source>
</evidence>
<evidence type="ECO:0000256" key="1">
    <source>
        <dbReference type="ARBA" id="ARBA00003041"/>
    </source>
</evidence>
<keyword evidence="13" id="KW-1185">Reference proteome</keyword>
<dbReference type="EMBL" id="BAABCX010000002">
    <property type="protein sequence ID" value="GAA3540242.1"/>
    <property type="molecule type" value="Genomic_DNA"/>
</dbReference>
<dbReference type="NCBIfam" id="NF004270">
    <property type="entry name" value="PRK05687.2-1"/>
    <property type="match status" value="1"/>
</dbReference>
<keyword evidence="6" id="KW-0963">Cytoplasm</keyword>
<comment type="similarity">
    <text evidence="3">Belongs to the FliH family.</text>
</comment>
<evidence type="ECO:0000259" key="11">
    <source>
        <dbReference type="Pfam" id="PF02108"/>
    </source>
</evidence>
<dbReference type="InterPro" id="IPR051472">
    <property type="entry name" value="T3SS_Stator/FliH"/>
</dbReference>
<evidence type="ECO:0000256" key="5">
    <source>
        <dbReference type="ARBA" id="ARBA00022448"/>
    </source>
</evidence>
<dbReference type="InterPro" id="IPR018035">
    <property type="entry name" value="Flagellar_FliH/T3SS_HrpE"/>
</dbReference>
<dbReference type="PANTHER" id="PTHR34982">
    <property type="entry name" value="YOP PROTEINS TRANSLOCATION PROTEIN L"/>
    <property type="match status" value="1"/>
</dbReference>
<evidence type="ECO:0000256" key="9">
    <source>
        <dbReference type="ARBA" id="ARBA00023225"/>
    </source>
</evidence>
<keyword evidence="8" id="KW-0653">Protein transport</keyword>
<sequence length="253" mass="28190">MFKPFEPDADGNGRREGDDWQPWQMDQLGRQQALQQSQQELARQEKVRLQAFRRNAELETLREQARQAAHEQGYHEGFEAGRQDGYRQGLEQGRSAGAEEARLQAEQTLSPLLPLAQNFSTALSCVDDDIAQALVALALATGRQLAADALDAHPEQVLSLIRELLHVEPALTGTPRLWLHPADLDLVHTHLGAELAAAGWQLQPDDQLSRGGCRVTSTGGELDASWESRWQAVIHQQRKRTAHPEQTTPEQVP</sequence>
<evidence type="ECO:0000256" key="8">
    <source>
        <dbReference type="ARBA" id="ARBA00022927"/>
    </source>
</evidence>
<comment type="caution">
    <text evidence="12">The sequence shown here is derived from an EMBL/GenBank/DDBJ whole genome shotgun (WGS) entry which is preliminary data.</text>
</comment>
<evidence type="ECO:0000256" key="3">
    <source>
        <dbReference type="ARBA" id="ARBA00006602"/>
    </source>
</evidence>
<keyword evidence="7" id="KW-1005">Bacterial flagellum biogenesis</keyword>
<feature type="compositionally biased region" description="Low complexity" evidence="10">
    <location>
        <begin position="27"/>
        <end position="40"/>
    </location>
</feature>
<evidence type="ECO:0000313" key="12">
    <source>
        <dbReference type="EMBL" id="GAA3540242.1"/>
    </source>
</evidence>
<name>A0ABP6VRK3_9GAMM</name>
<dbReference type="RefSeq" id="WP_344957489.1">
    <property type="nucleotide sequence ID" value="NZ_BAABCX010000002.1"/>
</dbReference>
<accession>A0ABP6VRK3</accession>
<comment type="subcellular location">
    <subcellularLocation>
        <location evidence="2">Cytoplasm</location>
    </subcellularLocation>
</comment>
<evidence type="ECO:0000256" key="2">
    <source>
        <dbReference type="ARBA" id="ARBA00004496"/>
    </source>
</evidence>
<dbReference type="Proteomes" id="UP001500795">
    <property type="component" value="Unassembled WGS sequence"/>
</dbReference>
<protein>
    <recommendedName>
        <fullName evidence="4">Flagellar assembly protein FliH</fullName>
    </recommendedName>
</protein>
<feature type="domain" description="Flagellar assembly protein FliH/Type III secretion system HrpE" evidence="11">
    <location>
        <begin position="110"/>
        <end position="232"/>
    </location>
</feature>
<keyword evidence="5" id="KW-0813">Transport</keyword>
<dbReference type="InterPro" id="IPR000563">
    <property type="entry name" value="Flag_FliH"/>
</dbReference>
<proteinExistence type="inferred from homology"/>
<feature type="region of interest" description="Disordered" evidence="10">
    <location>
        <begin position="1"/>
        <end position="40"/>
    </location>
</feature>
<comment type="function">
    <text evidence="1">Needed for flagellar regrowth and assembly.</text>
</comment>
<dbReference type="PRINTS" id="PR01003">
    <property type="entry name" value="FLGFLIH"/>
</dbReference>
<feature type="region of interest" description="Disordered" evidence="10">
    <location>
        <begin position="234"/>
        <end position="253"/>
    </location>
</feature>
<keyword evidence="9" id="KW-1006">Bacterial flagellum protein export</keyword>
<evidence type="ECO:0000256" key="10">
    <source>
        <dbReference type="SAM" id="MobiDB-lite"/>
    </source>
</evidence>
<feature type="compositionally biased region" description="Polar residues" evidence="10">
    <location>
        <begin position="244"/>
        <end position="253"/>
    </location>
</feature>